<protein>
    <recommendedName>
        <fullName evidence="4">C2H2-type domain-containing protein</fullName>
    </recommendedName>
</protein>
<reference evidence="2" key="3">
    <citation type="submission" date="2025-09" db="UniProtKB">
        <authorList>
            <consortium name="Ensembl"/>
        </authorList>
    </citation>
    <scope>IDENTIFICATION</scope>
</reference>
<feature type="compositionally biased region" description="Low complexity" evidence="1">
    <location>
        <begin position="62"/>
        <end position="98"/>
    </location>
</feature>
<sequence length="523" mass="57198">MSHPLYNSRGAAFSGGQRTGQFGLSTQPNLALSGSRVDPGSLSSQGPSGDWPRYPSSSKPFSSQGMGLSTSSSTLFPTSGYGSPPRSGRSSERLPPLSASAERRPLRYTSESASSILANFGLTSEDLELLSLYPDEELTPDNLPFILRDIRMRKGKRIPERDDRLAPDPQHGKVIDYGHSSKFGYSEERSESFSRDHLPKDTLKYAREVAASGSPFGISTGPIAKKPTPMDIRSSAGLANIHVPKVSSPLLPLPILPAVALPVLGFGPRPALMKMGAVGAALQPAIRPSGFHASNPAGVKRLPTPTMMNDYSAATPRIFPHTCSLCNVECAQIKDWIEHQNTNLHIERCRLLRKQNVETSASLSVERRSPKRRSKSWSRSPSPSRNHASTARRKRSRSRSPRRFRRSRSHSHSRSPRRKSRSSPALHRRRSRSPPSTRAPPQRRSPQRRSPLVSPLASLSPSPHRSPPPPPPRAAPPRGVPPRRSPLTSHGRHSPPHFNAHRPALASLVLIGLPVAVSYLLRS</sequence>
<accession>A0AAY4A0H3</accession>
<feature type="compositionally biased region" description="Basic residues" evidence="1">
    <location>
        <begin position="390"/>
        <end position="432"/>
    </location>
</feature>
<name>A0AAY4A0H3_9TELE</name>
<feature type="compositionally biased region" description="Pro residues" evidence="1">
    <location>
        <begin position="464"/>
        <end position="484"/>
    </location>
</feature>
<keyword evidence="3" id="KW-1185">Reference proteome</keyword>
<dbReference type="AlphaFoldDB" id="A0AAY4A0H3"/>
<feature type="compositionally biased region" description="Low complexity" evidence="1">
    <location>
        <begin position="433"/>
        <end position="463"/>
    </location>
</feature>
<feature type="region of interest" description="Disordered" evidence="1">
    <location>
        <begin position="1"/>
        <end position="104"/>
    </location>
</feature>
<dbReference type="Proteomes" id="UP000694580">
    <property type="component" value="Chromosome 1"/>
</dbReference>
<dbReference type="Ensembl" id="ENSDCDT00010000649.1">
    <property type="protein sequence ID" value="ENSDCDP00010000621.1"/>
    <property type="gene ID" value="ENSDCDG00010000347.1"/>
</dbReference>
<evidence type="ECO:0008006" key="4">
    <source>
        <dbReference type="Google" id="ProtNLM"/>
    </source>
</evidence>
<organism evidence="2 3">
    <name type="scientific">Denticeps clupeoides</name>
    <name type="common">denticle herring</name>
    <dbReference type="NCBI Taxonomy" id="299321"/>
    <lineage>
        <taxon>Eukaryota</taxon>
        <taxon>Metazoa</taxon>
        <taxon>Chordata</taxon>
        <taxon>Craniata</taxon>
        <taxon>Vertebrata</taxon>
        <taxon>Euteleostomi</taxon>
        <taxon>Actinopterygii</taxon>
        <taxon>Neopterygii</taxon>
        <taxon>Teleostei</taxon>
        <taxon>Clupei</taxon>
        <taxon>Clupeiformes</taxon>
        <taxon>Denticipitoidei</taxon>
        <taxon>Denticipitidae</taxon>
        <taxon>Denticeps</taxon>
    </lineage>
</organism>
<dbReference type="GeneTree" id="ENSGT00940000153322"/>
<proteinExistence type="predicted"/>
<reference evidence="2" key="2">
    <citation type="submission" date="2025-08" db="UniProtKB">
        <authorList>
            <consortium name="Ensembl"/>
        </authorList>
    </citation>
    <scope>IDENTIFICATION</scope>
</reference>
<reference evidence="2 3" key="1">
    <citation type="submission" date="2020-06" db="EMBL/GenBank/DDBJ databases">
        <authorList>
            <consortium name="Wellcome Sanger Institute Data Sharing"/>
        </authorList>
    </citation>
    <scope>NUCLEOTIDE SEQUENCE [LARGE SCALE GENOMIC DNA]</scope>
</reference>
<evidence type="ECO:0000313" key="3">
    <source>
        <dbReference type="Proteomes" id="UP000694580"/>
    </source>
</evidence>
<evidence type="ECO:0000256" key="1">
    <source>
        <dbReference type="SAM" id="MobiDB-lite"/>
    </source>
</evidence>
<evidence type="ECO:0000313" key="2">
    <source>
        <dbReference type="Ensembl" id="ENSDCDP00010000621.1"/>
    </source>
</evidence>
<feature type="region of interest" description="Disordered" evidence="1">
    <location>
        <begin position="359"/>
        <end position="499"/>
    </location>
</feature>
<feature type="compositionally biased region" description="Polar residues" evidence="1">
    <location>
        <begin position="19"/>
        <end position="32"/>
    </location>
</feature>